<dbReference type="AlphaFoldDB" id="A0A2A2H7T7"/>
<sequence length="235" mass="27579">MKSKVKKQPMFAVRIKTDKPKTDWSKFVKAKKKDEYVTSGSLLERAVYEFMEREGWDIETQQFIDFNDDDIDELNLKHMHTHIDPTSIEETVDLAEKIIPEIQESKQEQSNKDNETKINAANENTEQTKFIKVKSSLTEDLFTYAFCKLCGELTEVHYDHIEQLSLPFFKTKDNRAVINKSNILIGNQCVVRKFNDKKWYKVLPGGIQRFTTKNIYLDEILEKEIESDFLEALRP</sequence>
<organism evidence="1 2">
    <name type="scientific">Methanobacterium bryantii</name>
    <dbReference type="NCBI Taxonomy" id="2161"/>
    <lineage>
        <taxon>Archaea</taxon>
        <taxon>Methanobacteriati</taxon>
        <taxon>Methanobacteriota</taxon>
        <taxon>Methanomada group</taxon>
        <taxon>Methanobacteria</taxon>
        <taxon>Methanobacteriales</taxon>
        <taxon>Methanobacteriaceae</taxon>
        <taxon>Methanobacterium</taxon>
    </lineage>
</organism>
<dbReference type="RefSeq" id="WP_069584733.1">
    <property type="nucleotide sequence ID" value="NZ_LMVM01000007.1"/>
</dbReference>
<proteinExistence type="predicted"/>
<dbReference type="Proteomes" id="UP000217784">
    <property type="component" value="Unassembled WGS sequence"/>
</dbReference>
<gene>
    <name evidence="1" type="ORF">ASJ80_10205</name>
</gene>
<dbReference type="EMBL" id="LMVM01000007">
    <property type="protein sequence ID" value="PAV05354.1"/>
    <property type="molecule type" value="Genomic_DNA"/>
</dbReference>
<dbReference type="OrthoDB" id="373369at2157"/>
<name>A0A2A2H7T7_METBR</name>
<comment type="caution">
    <text evidence="1">The sequence shown here is derived from an EMBL/GenBank/DDBJ whole genome shotgun (WGS) entry which is preliminary data.</text>
</comment>
<accession>A0A2A2H7T7</accession>
<protein>
    <submittedName>
        <fullName evidence="1">Uncharacterized protein</fullName>
    </submittedName>
</protein>
<evidence type="ECO:0000313" key="2">
    <source>
        <dbReference type="Proteomes" id="UP000217784"/>
    </source>
</evidence>
<reference evidence="1 2" key="1">
    <citation type="journal article" date="2017" name="BMC Genomics">
        <title>Genomic analysis of methanogenic archaea reveals a shift towards energy conservation.</title>
        <authorList>
            <person name="Gilmore S.P."/>
            <person name="Henske J.K."/>
            <person name="Sexton J.A."/>
            <person name="Solomon K.V."/>
            <person name="Seppala S."/>
            <person name="Yoo J.I."/>
            <person name="Huyett L.M."/>
            <person name="Pressman A."/>
            <person name="Cogan J.Z."/>
            <person name="Kivenson V."/>
            <person name="Peng X."/>
            <person name="Tan Y."/>
            <person name="Valentine D.L."/>
            <person name="O'Malley M.A."/>
        </authorList>
    </citation>
    <scope>NUCLEOTIDE SEQUENCE [LARGE SCALE GENOMIC DNA]</scope>
    <source>
        <strain evidence="1 2">M.o.H.</strain>
    </source>
</reference>
<keyword evidence="2" id="KW-1185">Reference proteome</keyword>
<evidence type="ECO:0000313" key="1">
    <source>
        <dbReference type="EMBL" id="PAV05354.1"/>
    </source>
</evidence>